<evidence type="ECO:0000313" key="1">
    <source>
        <dbReference type="EMBL" id="EXI77031.1"/>
    </source>
</evidence>
<name>A0A011NP08_9PROT</name>
<dbReference type="InterPro" id="IPR013078">
    <property type="entry name" value="His_Pase_superF_clade-1"/>
</dbReference>
<organism evidence="1 2">
    <name type="scientific">Candidatus Accumulibacter appositus</name>
    <dbReference type="NCBI Taxonomy" id="1454003"/>
    <lineage>
        <taxon>Bacteria</taxon>
        <taxon>Pseudomonadati</taxon>
        <taxon>Pseudomonadota</taxon>
        <taxon>Betaproteobacteria</taxon>
        <taxon>Candidatus Accumulibacter</taxon>
    </lineage>
</organism>
<evidence type="ECO:0000313" key="2">
    <source>
        <dbReference type="Proteomes" id="UP000021816"/>
    </source>
</evidence>
<sequence>MLLVFQSGKKTDMDLILWRNAEAEAATGKIADNKRKLSGRGEKHAERMAEWLKKQALRKIQVFSSPARRARQTAQALGLPYDVKGQLAVGADAADLLAIAGWPDYHGTVILVSHQPALGRLAALLLSGQEADWTIKRCGVWWFSNRVRRDETQTVLRAVANL</sequence>
<dbReference type="Proteomes" id="UP000021816">
    <property type="component" value="Unassembled WGS sequence"/>
</dbReference>
<comment type="caution">
    <text evidence="1">The sequence shown here is derived from an EMBL/GenBank/DDBJ whole genome shotgun (WGS) entry which is preliminary data.</text>
</comment>
<protein>
    <submittedName>
        <fullName evidence="1">Phosphohistidine phosphatase</fullName>
    </submittedName>
</protein>
<dbReference type="PATRIC" id="fig|1454003.3.peg.4136"/>
<dbReference type="SMART" id="SM00855">
    <property type="entry name" value="PGAM"/>
    <property type="match status" value="1"/>
</dbReference>
<dbReference type="SUPFAM" id="SSF53254">
    <property type="entry name" value="Phosphoglycerate mutase-like"/>
    <property type="match status" value="1"/>
</dbReference>
<dbReference type="AlphaFoldDB" id="A0A011NP08"/>
<dbReference type="InterPro" id="IPR029033">
    <property type="entry name" value="His_PPase_superfam"/>
</dbReference>
<reference evidence="1 2" key="1">
    <citation type="submission" date="2014-02" db="EMBL/GenBank/DDBJ databases">
        <title>Expanding our view of genomic diversity in Candidatus Accumulibacter clades.</title>
        <authorList>
            <person name="Skennerton C.T."/>
            <person name="Barr J.J."/>
            <person name="Slater F.R."/>
            <person name="Bond P.L."/>
            <person name="Tyson G.W."/>
        </authorList>
    </citation>
    <scope>NUCLEOTIDE SEQUENCE [LARGE SCALE GENOMIC DNA]</scope>
    <source>
        <strain evidence="2">BA-92</strain>
    </source>
</reference>
<proteinExistence type="predicted"/>
<dbReference type="Gene3D" id="3.40.50.1240">
    <property type="entry name" value="Phosphoglycerate mutase-like"/>
    <property type="match status" value="1"/>
</dbReference>
<dbReference type="CDD" id="cd07040">
    <property type="entry name" value="HP"/>
    <property type="match status" value="1"/>
</dbReference>
<dbReference type="STRING" id="1454003.AW10_04069"/>
<accession>A0A011NP08</accession>
<dbReference type="Pfam" id="PF00300">
    <property type="entry name" value="His_Phos_1"/>
    <property type="match status" value="1"/>
</dbReference>
<dbReference type="EMBL" id="JEMX01000127">
    <property type="protein sequence ID" value="EXI77031.1"/>
    <property type="molecule type" value="Genomic_DNA"/>
</dbReference>
<gene>
    <name evidence="1" type="ORF">AW10_04069</name>
</gene>